<dbReference type="STRING" id="675511.GCA_000341735_03547"/>
<keyword evidence="3" id="KW-1185">Reference proteome</keyword>
<protein>
    <recommendedName>
        <fullName evidence="4">Prepilin-type N-terminal cleavage/methylation domain-containing protein</fullName>
    </recommendedName>
</protein>
<gene>
    <name evidence="2" type="ORF">EQU24_19455</name>
</gene>
<proteinExistence type="predicted"/>
<keyword evidence="1" id="KW-0472">Membrane</keyword>
<dbReference type="EMBL" id="CP035467">
    <property type="protein sequence ID" value="QCW84169.1"/>
    <property type="molecule type" value="Genomic_DNA"/>
</dbReference>
<dbReference type="PROSITE" id="PS00409">
    <property type="entry name" value="PROKAR_NTER_METHYL"/>
    <property type="match status" value="1"/>
</dbReference>
<dbReference type="KEGG" id="mbur:EQU24_19455"/>
<dbReference type="Proteomes" id="UP000305881">
    <property type="component" value="Chromosome"/>
</dbReference>
<reference evidence="3" key="1">
    <citation type="journal article" date="2019" name="J. Bacteriol.">
        <title>A Mutagenic Screen Identifies a TonB-Dependent Receptor Required for the Lanthanide Metal Switch in the Type I Methanotroph 'Methylotuvimicrobium buryatense' 5GB1C.</title>
        <authorList>
            <person name="Groom J.D."/>
            <person name="Ford S.M."/>
            <person name="Pesesky M.W."/>
            <person name="Lidstrom M.E."/>
        </authorList>
    </citation>
    <scope>NUCLEOTIDE SEQUENCE [LARGE SCALE GENOMIC DNA]</scope>
    <source>
        <strain evidence="3">5GB1C</strain>
    </source>
</reference>
<feature type="transmembrane region" description="Helical" evidence="1">
    <location>
        <begin position="12"/>
        <end position="36"/>
    </location>
</feature>
<dbReference type="AlphaFoldDB" id="A0A4P9URP4"/>
<accession>A0A4P9URP4</accession>
<sequence>MKRCSCFLQRGLTLLELSVVLLVLIALAGLMVPYVVGTGQMAMCRATDASMTVVKEAIMGGSAGPGYYMDTLGHYPSPKDNPDHKYGLHYLFVAGGRDKYNPKTAVGLRDPYLSTGGRSTDQYHASFGAVFDSSSNPNGTVHIDHNDLDLDLYHVFDAWGRPIVLQVPIDTSDSEDPFKYARLVSAGPGHGLGPKDAAIDTTISNLDASDRNDDRVLYLRMPDPGRNEPCDNY</sequence>
<evidence type="ECO:0008006" key="4">
    <source>
        <dbReference type="Google" id="ProtNLM"/>
    </source>
</evidence>
<evidence type="ECO:0000256" key="1">
    <source>
        <dbReference type="SAM" id="Phobius"/>
    </source>
</evidence>
<name>A0A4P9URP4_METBY</name>
<keyword evidence="1" id="KW-0812">Transmembrane</keyword>
<dbReference type="OrthoDB" id="5564894at2"/>
<organism evidence="2 3">
    <name type="scientific">Methylotuvimicrobium buryatense</name>
    <name type="common">Methylomicrobium buryatense</name>
    <dbReference type="NCBI Taxonomy" id="95641"/>
    <lineage>
        <taxon>Bacteria</taxon>
        <taxon>Pseudomonadati</taxon>
        <taxon>Pseudomonadota</taxon>
        <taxon>Gammaproteobacteria</taxon>
        <taxon>Methylococcales</taxon>
        <taxon>Methylococcaceae</taxon>
        <taxon>Methylotuvimicrobium</taxon>
    </lineage>
</organism>
<dbReference type="RefSeq" id="WP_014146991.1">
    <property type="nucleotide sequence ID" value="NZ_CP035467.1"/>
</dbReference>
<dbReference type="InterPro" id="IPR012902">
    <property type="entry name" value="N_methyl_site"/>
</dbReference>
<evidence type="ECO:0000313" key="3">
    <source>
        <dbReference type="Proteomes" id="UP000305881"/>
    </source>
</evidence>
<keyword evidence="1" id="KW-1133">Transmembrane helix</keyword>
<evidence type="ECO:0000313" key="2">
    <source>
        <dbReference type="EMBL" id="QCW84169.1"/>
    </source>
</evidence>